<name>X8E8W2_MYCXE</name>
<evidence type="ECO:0000313" key="1">
    <source>
        <dbReference type="EMBL" id="EUA76260.1"/>
    </source>
</evidence>
<organism evidence="1">
    <name type="scientific">Mycobacterium xenopi 4042</name>
    <dbReference type="NCBI Taxonomy" id="1299334"/>
    <lineage>
        <taxon>Bacteria</taxon>
        <taxon>Bacillati</taxon>
        <taxon>Actinomycetota</taxon>
        <taxon>Actinomycetes</taxon>
        <taxon>Mycobacteriales</taxon>
        <taxon>Mycobacteriaceae</taxon>
        <taxon>Mycobacterium</taxon>
    </lineage>
</organism>
<protein>
    <submittedName>
        <fullName evidence="1">OB-fold nucleic acid binding domain protein</fullName>
    </submittedName>
</protein>
<sequence length="66" mass="7621">MSRPMKKRPKEKYLVITIGSGRNRVTATFFNVKQWFVEQLAKGTRIMLSGEVSYFRAPCSLRIPIS</sequence>
<comment type="caution">
    <text evidence="1">The sequence shown here is derived from an EMBL/GenBank/DDBJ whole genome shotgun (WGS) entry which is preliminary data.</text>
</comment>
<dbReference type="AlphaFoldDB" id="X8E8W2"/>
<proteinExistence type="predicted"/>
<accession>X8E8W2</accession>
<reference evidence="1" key="1">
    <citation type="submission" date="2014-01" db="EMBL/GenBank/DDBJ databases">
        <authorList>
            <person name="Brown-Elliot B."/>
            <person name="Wallace R."/>
            <person name="Lenaerts A."/>
            <person name="Ordway D."/>
            <person name="DeGroote M.A."/>
            <person name="Parker T."/>
            <person name="Sizemore C."/>
            <person name="Tallon L.J."/>
            <person name="Sadzewicz L.K."/>
            <person name="Sengamalay N."/>
            <person name="Fraser C.M."/>
            <person name="Hine E."/>
            <person name="Shefchek K.A."/>
            <person name="Das S.P."/>
            <person name="Tettelin H."/>
        </authorList>
    </citation>
    <scope>NUCLEOTIDE SEQUENCE [LARGE SCALE GENOMIC DNA]</scope>
    <source>
        <strain evidence="1">4042</strain>
    </source>
</reference>
<dbReference type="CDD" id="cd04488">
    <property type="entry name" value="RecG_wedge_OBF"/>
    <property type="match status" value="1"/>
</dbReference>
<gene>
    <name evidence="1" type="ORF">I553_7234</name>
</gene>
<dbReference type="EMBL" id="JAOB01000006">
    <property type="protein sequence ID" value="EUA76260.1"/>
    <property type="molecule type" value="Genomic_DNA"/>
</dbReference>
<dbReference type="Gene3D" id="2.40.50.140">
    <property type="entry name" value="Nucleic acid-binding proteins"/>
    <property type="match status" value="1"/>
</dbReference>
<dbReference type="PATRIC" id="fig|1299334.3.peg.266"/>
<dbReference type="InterPro" id="IPR012340">
    <property type="entry name" value="NA-bd_OB-fold"/>
</dbReference>